<dbReference type="GO" id="GO:0004497">
    <property type="term" value="F:monooxygenase activity"/>
    <property type="evidence" value="ECO:0007669"/>
    <property type="project" value="UniProtKB-KW"/>
</dbReference>
<accession>A0ABY5KAM1</accession>
<dbReference type="InterPro" id="IPR011008">
    <property type="entry name" value="Dimeric_a/b-barrel"/>
</dbReference>
<keyword evidence="2" id="KW-0503">Monooxygenase</keyword>
<evidence type="ECO:0000259" key="1">
    <source>
        <dbReference type="PROSITE" id="PS51725"/>
    </source>
</evidence>
<dbReference type="Gene3D" id="3.30.70.100">
    <property type="match status" value="1"/>
</dbReference>
<evidence type="ECO:0000313" key="2">
    <source>
        <dbReference type="EMBL" id="UUI65468.1"/>
    </source>
</evidence>
<dbReference type="PROSITE" id="PS51725">
    <property type="entry name" value="ABM"/>
    <property type="match status" value="1"/>
</dbReference>
<sequence length="98" mass="11227">MVLEHALLPVVPGREPEFEEAFDSARTIIAGMPGFRGLTLSRCVERPGTYLLLVEWESLEDHTVGFRGSPGYQRWRELLHHFYDPFPVVEHFTQVTSA</sequence>
<keyword evidence="3" id="KW-1185">Reference proteome</keyword>
<evidence type="ECO:0000313" key="3">
    <source>
        <dbReference type="Proteomes" id="UP001317322"/>
    </source>
</evidence>
<name>A0ABY5KAM1_9CELL</name>
<dbReference type="RefSeq" id="WP_227564752.1">
    <property type="nucleotide sequence ID" value="NZ_CP101989.1"/>
</dbReference>
<dbReference type="SUPFAM" id="SSF54909">
    <property type="entry name" value="Dimeric alpha+beta barrel"/>
    <property type="match status" value="1"/>
</dbReference>
<organism evidence="2 3">
    <name type="scientific">Cellulomonas wangsupingiae</name>
    <dbReference type="NCBI Taxonomy" id="2968085"/>
    <lineage>
        <taxon>Bacteria</taxon>
        <taxon>Bacillati</taxon>
        <taxon>Actinomycetota</taxon>
        <taxon>Actinomycetes</taxon>
        <taxon>Micrococcales</taxon>
        <taxon>Cellulomonadaceae</taxon>
        <taxon>Cellulomonas</taxon>
    </lineage>
</organism>
<proteinExistence type="predicted"/>
<protein>
    <submittedName>
        <fullName evidence="2">Antibiotic biosynthesis monooxygenase</fullName>
    </submittedName>
</protein>
<feature type="domain" description="ABM" evidence="1">
    <location>
        <begin position="2"/>
        <end position="92"/>
    </location>
</feature>
<dbReference type="Pfam" id="PF03992">
    <property type="entry name" value="ABM"/>
    <property type="match status" value="1"/>
</dbReference>
<reference evidence="2 3" key="1">
    <citation type="submission" date="2022-07" db="EMBL/GenBank/DDBJ databases">
        <title>Novel species in genus cellulomonas.</title>
        <authorList>
            <person name="Ye L."/>
        </authorList>
    </citation>
    <scope>NUCLEOTIDE SEQUENCE [LARGE SCALE GENOMIC DNA]</scope>
    <source>
        <strain evidence="3">zg-Y908</strain>
    </source>
</reference>
<dbReference type="InterPro" id="IPR007138">
    <property type="entry name" value="ABM_dom"/>
</dbReference>
<dbReference type="EMBL" id="CP101989">
    <property type="protein sequence ID" value="UUI65468.1"/>
    <property type="molecule type" value="Genomic_DNA"/>
</dbReference>
<dbReference type="Proteomes" id="UP001317322">
    <property type="component" value="Chromosome"/>
</dbReference>
<gene>
    <name evidence="2" type="ORF">NP075_01625</name>
</gene>
<keyword evidence="2" id="KW-0560">Oxidoreductase</keyword>